<sequence>MSSTYSIIPNFTYPIKQRAIFFTENGGPEVLKYDYIDTPKIDDLKPNELIVKIKYIGVNLIETYFRKGIYKTSFPYVLGREASGQVVIKGEEVLDIDLNDYLVFFKNESFSQYVKLSVNQDKYINVGNACSDDSLKQYTASLLQGLTVLTFVNEAYNVKEGDYILNYAAAGGVGLIFNQVLKLKGAKVIATASTEEKLQLAKKNGADYTVLVNDPDFVSKVKSFTPDNRGCDAVYDSLGKDTFDKSLEIVKRKGTLISYGNATGTVEPLLINRLSAKNIKIARPQLFGYITEKEEFDHYSKELIKLIDEKKLCINIFKTYDLKEYPEATKLMEDRKTTGKLLLKAPE</sequence>
<dbReference type="GO" id="GO:0034599">
    <property type="term" value="P:cellular response to oxidative stress"/>
    <property type="evidence" value="ECO:0007669"/>
    <property type="project" value="EnsemblFungi"/>
</dbReference>
<evidence type="ECO:0000256" key="1">
    <source>
        <dbReference type="ARBA" id="ARBA00022857"/>
    </source>
</evidence>
<dbReference type="InterPro" id="IPR036291">
    <property type="entry name" value="NAD(P)-bd_dom_sf"/>
</dbReference>
<protein>
    <recommendedName>
        <fullName evidence="4">Probable quinone oxidoreductase</fullName>
    </recommendedName>
    <alternativeName>
        <fullName evidence="3">NADPH:quinone reductase</fullName>
    </alternativeName>
</protein>
<dbReference type="InterPro" id="IPR002364">
    <property type="entry name" value="Quin_OxRdtase/zeta-crystal_CS"/>
</dbReference>
<dbReference type="GO" id="GO:0035925">
    <property type="term" value="F:mRNA 3'-UTR AU-rich region binding"/>
    <property type="evidence" value="ECO:0007669"/>
    <property type="project" value="EnsemblFungi"/>
</dbReference>
<dbReference type="OrthoDB" id="48317at2759"/>
<gene>
    <name evidence="6" type="ORF">HGUI_03484</name>
</gene>
<dbReference type="GO" id="GO:0005829">
    <property type="term" value="C:cytosol"/>
    <property type="evidence" value="ECO:0007669"/>
    <property type="project" value="TreeGrafter"/>
</dbReference>
<dbReference type="Proteomes" id="UP000183365">
    <property type="component" value="Unassembled WGS sequence"/>
</dbReference>
<evidence type="ECO:0000256" key="4">
    <source>
        <dbReference type="ARBA" id="ARBA00070796"/>
    </source>
</evidence>
<evidence type="ECO:0000313" key="7">
    <source>
        <dbReference type="Proteomes" id="UP000183365"/>
    </source>
</evidence>
<dbReference type="VEuPathDB" id="FungiDB:HGUI_03484"/>
<evidence type="ECO:0000259" key="5">
    <source>
        <dbReference type="SMART" id="SM00829"/>
    </source>
</evidence>
<keyword evidence="2" id="KW-0560">Oxidoreductase</keyword>
<dbReference type="InterPro" id="IPR020843">
    <property type="entry name" value="ER"/>
</dbReference>
<organism evidence="6 7">
    <name type="scientific">Hanseniaspora guilliermondii</name>
    <dbReference type="NCBI Taxonomy" id="56406"/>
    <lineage>
        <taxon>Eukaryota</taxon>
        <taxon>Fungi</taxon>
        <taxon>Dikarya</taxon>
        <taxon>Ascomycota</taxon>
        <taxon>Saccharomycotina</taxon>
        <taxon>Saccharomycetes</taxon>
        <taxon>Saccharomycodales</taxon>
        <taxon>Saccharomycodaceae</taxon>
        <taxon>Hanseniaspora</taxon>
    </lineage>
</organism>
<dbReference type="GO" id="GO:0008270">
    <property type="term" value="F:zinc ion binding"/>
    <property type="evidence" value="ECO:0007669"/>
    <property type="project" value="InterPro"/>
</dbReference>
<dbReference type="InterPro" id="IPR047618">
    <property type="entry name" value="QOR-like"/>
</dbReference>
<dbReference type="PROSITE" id="PS01162">
    <property type="entry name" value="QOR_ZETA_CRYSTAL"/>
    <property type="match status" value="1"/>
</dbReference>
<accession>A0A1L0B635</accession>
<dbReference type="PANTHER" id="PTHR48106">
    <property type="entry name" value="QUINONE OXIDOREDUCTASE PIG3-RELATED"/>
    <property type="match status" value="1"/>
</dbReference>
<dbReference type="CDD" id="cd05286">
    <property type="entry name" value="QOR2"/>
    <property type="match status" value="1"/>
</dbReference>
<dbReference type="Gene3D" id="3.90.180.10">
    <property type="entry name" value="Medium-chain alcohol dehydrogenases, catalytic domain"/>
    <property type="match status" value="1"/>
</dbReference>
<evidence type="ECO:0000256" key="3">
    <source>
        <dbReference type="ARBA" id="ARBA00043088"/>
    </source>
</evidence>
<dbReference type="Pfam" id="PF00107">
    <property type="entry name" value="ADH_zinc_N"/>
    <property type="match status" value="1"/>
</dbReference>
<dbReference type="GO" id="GO:0003960">
    <property type="term" value="F:quinone reductase (NADPH) activity"/>
    <property type="evidence" value="ECO:0007669"/>
    <property type="project" value="EnsemblFungi"/>
</dbReference>
<dbReference type="AlphaFoldDB" id="A0A1L0B635"/>
<feature type="domain" description="Enoyl reductase (ER)" evidence="5">
    <location>
        <begin position="26"/>
        <end position="343"/>
    </location>
</feature>
<dbReference type="SUPFAM" id="SSF50129">
    <property type="entry name" value="GroES-like"/>
    <property type="match status" value="1"/>
</dbReference>
<dbReference type="GO" id="GO:0070402">
    <property type="term" value="F:NADPH binding"/>
    <property type="evidence" value="ECO:0007669"/>
    <property type="project" value="TreeGrafter"/>
</dbReference>
<dbReference type="InterPro" id="IPR013154">
    <property type="entry name" value="ADH-like_N"/>
</dbReference>
<dbReference type="Pfam" id="PF08240">
    <property type="entry name" value="ADH_N"/>
    <property type="match status" value="1"/>
</dbReference>
<evidence type="ECO:0000256" key="2">
    <source>
        <dbReference type="ARBA" id="ARBA00023002"/>
    </source>
</evidence>
<proteinExistence type="predicted"/>
<reference evidence="7" key="1">
    <citation type="submission" date="2016-11" db="EMBL/GenBank/DDBJ databases">
        <authorList>
            <person name="Guldener U."/>
        </authorList>
    </citation>
    <scope>NUCLEOTIDE SEQUENCE [LARGE SCALE GENOMIC DNA]</scope>
</reference>
<dbReference type="InterPro" id="IPR011032">
    <property type="entry name" value="GroES-like_sf"/>
</dbReference>
<dbReference type="PANTHER" id="PTHR48106:SF13">
    <property type="entry name" value="QUINONE OXIDOREDUCTASE-RELATED"/>
    <property type="match status" value="1"/>
</dbReference>
<keyword evidence="7" id="KW-1185">Reference proteome</keyword>
<dbReference type="SUPFAM" id="SSF51735">
    <property type="entry name" value="NAD(P)-binding Rossmann-fold domains"/>
    <property type="match status" value="1"/>
</dbReference>
<evidence type="ECO:0000313" key="6">
    <source>
        <dbReference type="EMBL" id="SGZ41284.1"/>
    </source>
</evidence>
<dbReference type="InterPro" id="IPR013149">
    <property type="entry name" value="ADH-like_C"/>
</dbReference>
<dbReference type="EMBL" id="FQNF01000091">
    <property type="protein sequence ID" value="SGZ41284.1"/>
    <property type="molecule type" value="Genomic_DNA"/>
</dbReference>
<name>A0A1L0B635_9ASCO</name>
<dbReference type="FunFam" id="3.40.50.720:FF:000053">
    <property type="entry name" value="Quinone oxidoreductase 1"/>
    <property type="match status" value="1"/>
</dbReference>
<dbReference type="SMART" id="SM00829">
    <property type="entry name" value="PKS_ER"/>
    <property type="match status" value="1"/>
</dbReference>
<keyword evidence="1" id="KW-0521">NADP</keyword>
<dbReference type="Gene3D" id="3.40.50.720">
    <property type="entry name" value="NAD(P)-binding Rossmann-like Domain"/>
    <property type="match status" value="1"/>
</dbReference>
<dbReference type="GO" id="GO:0032440">
    <property type="term" value="F:2-alkenal reductase [NAD(P)H] activity"/>
    <property type="evidence" value="ECO:0007669"/>
    <property type="project" value="EnsemblFungi"/>
</dbReference>